<comment type="caution">
    <text evidence="5">The sequence shown here is derived from an EMBL/GenBank/DDBJ whole genome shotgun (WGS) entry which is preliminary data.</text>
</comment>
<dbReference type="GO" id="GO:0003700">
    <property type="term" value="F:DNA-binding transcription factor activity"/>
    <property type="evidence" value="ECO:0007669"/>
    <property type="project" value="InterPro"/>
</dbReference>
<keyword evidence="2" id="KW-0238">DNA-binding</keyword>
<evidence type="ECO:0000256" key="1">
    <source>
        <dbReference type="ARBA" id="ARBA00023015"/>
    </source>
</evidence>
<sequence length="315" mass="33767">MKVHAAQGPGGTLVDTFEHWQELLDATYVRLLADRMSTGPFSGQLENVRCGEITLSTMAAGGQRVRRTRSLIRSADDEFLLATVLLAGSGRIEQDDRRARLAPGTIVFYDSARPYVVESDGPFRQLVVRVPKQLLPGLDTRTCTARPLGEGTPGAVVSAFLTSLSATARAGNDRIAPFASHVAALITTAATAAGQTERAVPPPSPLLERILEYLYANSSDHQLDVADVAAACHLSRRSLYRVLGADGLGARLRRIRIGRAQQMLLAAPSLPISVVANACGFASESGFHRAFRRATGQTPGQFRCNARHEIGTPGQ</sequence>
<dbReference type="PROSITE" id="PS00041">
    <property type="entry name" value="HTH_ARAC_FAMILY_1"/>
    <property type="match status" value="1"/>
</dbReference>
<name>A0A934QV83_9PSEU</name>
<dbReference type="PANTHER" id="PTHR46796">
    <property type="entry name" value="HTH-TYPE TRANSCRIPTIONAL ACTIVATOR RHAS-RELATED"/>
    <property type="match status" value="1"/>
</dbReference>
<dbReference type="InterPro" id="IPR020449">
    <property type="entry name" value="Tscrpt_reg_AraC-type_HTH"/>
</dbReference>
<keyword evidence="3" id="KW-0804">Transcription</keyword>
<dbReference type="InterPro" id="IPR050204">
    <property type="entry name" value="AraC_XylS_family_regulators"/>
</dbReference>
<dbReference type="PANTHER" id="PTHR46796:SF6">
    <property type="entry name" value="ARAC SUBFAMILY"/>
    <property type="match status" value="1"/>
</dbReference>
<dbReference type="InterPro" id="IPR018060">
    <property type="entry name" value="HTH_AraC"/>
</dbReference>
<dbReference type="PRINTS" id="PR00032">
    <property type="entry name" value="HTHARAC"/>
</dbReference>
<keyword evidence="1" id="KW-0805">Transcription regulation</keyword>
<gene>
    <name evidence="5" type="ORF">JHE00_22675</name>
</gene>
<evidence type="ECO:0000256" key="3">
    <source>
        <dbReference type="ARBA" id="ARBA00023163"/>
    </source>
</evidence>
<dbReference type="Pfam" id="PF14525">
    <property type="entry name" value="AraC_binding_2"/>
    <property type="match status" value="1"/>
</dbReference>
<dbReference type="Proteomes" id="UP000635245">
    <property type="component" value="Unassembled WGS sequence"/>
</dbReference>
<evidence type="ECO:0000313" key="6">
    <source>
        <dbReference type="Proteomes" id="UP000635245"/>
    </source>
</evidence>
<dbReference type="InterPro" id="IPR009057">
    <property type="entry name" value="Homeodomain-like_sf"/>
</dbReference>
<reference evidence="5" key="1">
    <citation type="submission" date="2020-12" db="EMBL/GenBank/DDBJ databases">
        <title>Prauserella sp. ASG 168, a novel actinomycete isolated from cave rock.</title>
        <authorList>
            <person name="Suriyachadkun C."/>
        </authorList>
    </citation>
    <scope>NUCLEOTIDE SEQUENCE</scope>
    <source>
        <strain evidence="5">ASG 168</strain>
    </source>
</reference>
<dbReference type="PROSITE" id="PS01124">
    <property type="entry name" value="HTH_ARAC_FAMILY_2"/>
    <property type="match status" value="1"/>
</dbReference>
<organism evidence="5 6">
    <name type="scientific">Prauserella cavernicola</name>
    <dbReference type="NCBI Taxonomy" id="2800127"/>
    <lineage>
        <taxon>Bacteria</taxon>
        <taxon>Bacillati</taxon>
        <taxon>Actinomycetota</taxon>
        <taxon>Actinomycetes</taxon>
        <taxon>Pseudonocardiales</taxon>
        <taxon>Pseudonocardiaceae</taxon>
        <taxon>Prauserella</taxon>
    </lineage>
</organism>
<dbReference type="SUPFAM" id="SSF46689">
    <property type="entry name" value="Homeodomain-like"/>
    <property type="match status" value="1"/>
</dbReference>
<evidence type="ECO:0000259" key="4">
    <source>
        <dbReference type="PROSITE" id="PS01124"/>
    </source>
</evidence>
<dbReference type="RefSeq" id="WP_200321456.1">
    <property type="nucleotide sequence ID" value="NZ_JAENJH010000006.1"/>
</dbReference>
<dbReference type="GO" id="GO:0043565">
    <property type="term" value="F:sequence-specific DNA binding"/>
    <property type="evidence" value="ECO:0007669"/>
    <property type="project" value="InterPro"/>
</dbReference>
<dbReference type="InterPro" id="IPR035418">
    <property type="entry name" value="AraC-bd_2"/>
</dbReference>
<proteinExistence type="predicted"/>
<feature type="domain" description="HTH araC/xylS-type" evidence="4">
    <location>
        <begin position="208"/>
        <end position="305"/>
    </location>
</feature>
<dbReference type="Pfam" id="PF12833">
    <property type="entry name" value="HTH_18"/>
    <property type="match status" value="1"/>
</dbReference>
<dbReference type="AlphaFoldDB" id="A0A934QV83"/>
<dbReference type="InterPro" id="IPR018062">
    <property type="entry name" value="HTH_AraC-typ_CS"/>
</dbReference>
<keyword evidence="6" id="KW-1185">Reference proteome</keyword>
<accession>A0A934QV83</accession>
<dbReference type="EMBL" id="JAENJH010000006">
    <property type="protein sequence ID" value="MBK1787140.1"/>
    <property type="molecule type" value="Genomic_DNA"/>
</dbReference>
<dbReference type="Gene3D" id="1.10.10.60">
    <property type="entry name" value="Homeodomain-like"/>
    <property type="match status" value="1"/>
</dbReference>
<protein>
    <submittedName>
        <fullName evidence="5">Helix-turn-helix domain-containing protein</fullName>
    </submittedName>
</protein>
<evidence type="ECO:0000256" key="2">
    <source>
        <dbReference type="ARBA" id="ARBA00023125"/>
    </source>
</evidence>
<dbReference type="SMART" id="SM00342">
    <property type="entry name" value="HTH_ARAC"/>
    <property type="match status" value="1"/>
</dbReference>
<evidence type="ECO:0000313" key="5">
    <source>
        <dbReference type="EMBL" id="MBK1787140.1"/>
    </source>
</evidence>